<geneLocation type="plasmid" evidence="1 2">
    <name>pBs5S5b</name>
</geneLocation>
<protein>
    <submittedName>
        <fullName evidence="1">Uncharacterized protein</fullName>
    </submittedName>
</protein>
<evidence type="ECO:0000313" key="2">
    <source>
        <dbReference type="Proteomes" id="UP001432046"/>
    </source>
</evidence>
<reference evidence="1" key="1">
    <citation type="journal article" date="2021" name="Int. J. Syst. Evol. Microbiol.">
        <title>Bradyrhizobium septentrionale sp. nov. (sv. septentrionale) and Bradyrhizobium quebecense sp. nov. (sv. septentrionale) associated with legumes native to Canada possess rearranged symbiosis genes and numerous insertion sequences.</title>
        <authorList>
            <person name="Bromfield E.S.P."/>
            <person name="Cloutier S."/>
        </authorList>
    </citation>
    <scope>NUCLEOTIDE SEQUENCE</scope>
    <source>
        <strain evidence="1">5S5</strain>
    </source>
</reference>
<gene>
    <name evidence="1" type="ORF">WDK88_44580</name>
</gene>
<keyword evidence="2" id="KW-1185">Reference proteome</keyword>
<dbReference type="RefSeq" id="WP_338835118.1">
    <property type="nucleotide sequence ID" value="NZ_CP147712.1"/>
</dbReference>
<dbReference type="Proteomes" id="UP001432046">
    <property type="component" value="Plasmid pBs5S5b"/>
</dbReference>
<evidence type="ECO:0000313" key="1">
    <source>
        <dbReference type="EMBL" id="WXC84705.1"/>
    </source>
</evidence>
<sequence length="234" mass="26650">MPKIHGIEAAGLTKAEANQIATAVERDFDLLRAFCRRVDRLEQSGFSKRFETDVPNVIAKMNEPSFQREEGLRFSIVARVESWVEDFSQDEIDAFVLSYRVFTQDNDRLSIRNLSKIFAKDWMYPNARECFDDARAQLNGHLDRASTITFPEGRISVRALVDTIIYGGLAHSNEEKSKIFDSWEHSGIMGFIWAEFMAYAREVVDTLKYMRGLILDLVAAIDEHGLTVSVAEGE</sequence>
<proteinExistence type="predicted"/>
<dbReference type="EMBL" id="CP147712">
    <property type="protein sequence ID" value="WXC84705.1"/>
    <property type="molecule type" value="Genomic_DNA"/>
</dbReference>
<name>A0ABZ2PBL7_9BRAD</name>
<organism evidence="1 2">
    <name type="scientific">Bradyrhizobium septentrionale</name>
    <dbReference type="NCBI Taxonomy" id="1404411"/>
    <lineage>
        <taxon>Bacteria</taxon>
        <taxon>Pseudomonadati</taxon>
        <taxon>Pseudomonadota</taxon>
        <taxon>Alphaproteobacteria</taxon>
        <taxon>Hyphomicrobiales</taxon>
        <taxon>Nitrobacteraceae</taxon>
        <taxon>Bradyrhizobium</taxon>
    </lineage>
</organism>
<keyword evidence="1" id="KW-0614">Plasmid</keyword>
<reference evidence="1" key="2">
    <citation type="submission" date="2024-03" db="EMBL/GenBank/DDBJ databases">
        <authorList>
            <person name="Bromfield E.S.P."/>
            <person name="Cloutier S."/>
        </authorList>
    </citation>
    <scope>NUCLEOTIDE SEQUENCE</scope>
    <source>
        <strain evidence="1">5S5</strain>
        <plasmid evidence="1">pBs5S5b</plasmid>
    </source>
</reference>
<accession>A0ABZ2PBL7</accession>